<feature type="region of interest" description="Disordered" evidence="1">
    <location>
        <begin position="16"/>
        <end position="40"/>
    </location>
</feature>
<feature type="compositionally biased region" description="Basic and acidic residues" evidence="1">
    <location>
        <begin position="108"/>
        <end position="121"/>
    </location>
</feature>
<organism evidence="2 3">
    <name type="scientific">Streptomyces purpureus</name>
    <dbReference type="NCBI Taxonomy" id="1951"/>
    <lineage>
        <taxon>Bacteria</taxon>
        <taxon>Bacillati</taxon>
        <taxon>Actinomycetota</taxon>
        <taxon>Actinomycetes</taxon>
        <taxon>Kitasatosporales</taxon>
        <taxon>Streptomycetaceae</taxon>
        <taxon>Streptomyces</taxon>
    </lineage>
</organism>
<evidence type="ECO:0000313" key="3">
    <source>
        <dbReference type="Proteomes" id="UP000619486"/>
    </source>
</evidence>
<protein>
    <submittedName>
        <fullName evidence="2">Uncharacterized protein</fullName>
    </submittedName>
</protein>
<dbReference type="Proteomes" id="UP000619486">
    <property type="component" value="Unassembled WGS sequence"/>
</dbReference>
<reference evidence="2" key="1">
    <citation type="journal article" date="2014" name="Int. J. Syst. Evol. Microbiol.">
        <title>Complete genome sequence of Corynebacterium casei LMG S-19264T (=DSM 44701T), isolated from a smear-ripened cheese.</title>
        <authorList>
            <consortium name="US DOE Joint Genome Institute (JGI-PGF)"/>
            <person name="Walter F."/>
            <person name="Albersmeier A."/>
            <person name="Kalinowski J."/>
            <person name="Ruckert C."/>
        </authorList>
    </citation>
    <scope>NUCLEOTIDE SEQUENCE</scope>
    <source>
        <strain evidence="2">JCM 3172</strain>
    </source>
</reference>
<accession>A0A918H0E5</accession>
<reference evidence="2" key="2">
    <citation type="submission" date="2020-09" db="EMBL/GenBank/DDBJ databases">
        <authorList>
            <person name="Sun Q."/>
            <person name="Ohkuma M."/>
        </authorList>
    </citation>
    <scope>NUCLEOTIDE SEQUENCE</scope>
    <source>
        <strain evidence="2">JCM 3172</strain>
    </source>
</reference>
<dbReference type="EMBL" id="BMQQ01000003">
    <property type="protein sequence ID" value="GGT22230.1"/>
    <property type="molecule type" value="Genomic_DNA"/>
</dbReference>
<keyword evidence="3" id="KW-1185">Reference proteome</keyword>
<gene>
    <name evidence="2" type="ORF">GCM10014713_14070</name>
</gene>
<comment type="caution">
    <text evidence="2">The sequence shown here is derived from an EMBL/GenBank/DDBJ whole genome shotgun (WGS) entry which is preliminary data.</text>
</comment>
<evidence type="ECO:0000256" key="1">
    <source>
        <dbReference type="SAM" id="MobiDB-lite"/>
    </source>
</evidence>
<proteinExistence type="predicted"/>
<sequence>MDGTGDEVAWDEWEQAKAAASEGQATRMRLNQAAPRGSSDSDLMVYQDDLGAVGHEAFVLHGELQKKADIAGTGADKNGSGSTMQAAAAHYDLGSSTSNGDPLPGPGESRDGRENAAREQH</sequence>
<name>A0A918H0E5_9ACTN</name>
<evidence type="ECO:0000313" key="2">
    <source>
        <dbReference type="EMBL" id="GGT22230.1"/>
    </source>
</evidence>
<feature type="region of interest" description="Disordered" evidence="1">
    <location>
        <begin position="71"/>
        <end position="121"/>
    </location>
</feature>
<dbReference type="AlphaFoldDB" id="A0A918H0E5"/>